<organism evidence="3 4">
    <name type="scientific">Vitis vinifera</name>
    <name type="common">Grape</name>
    <dbReference type="NCBI Taxonomy" id="29760"/>
    <lineage>
        <taxon>Eukaryota</taxon>
        <taxon>Viridiplantae</taxon>
        <taxon>Streptophyta</taxon>
        <taxon>Embryophyta</taxon>
        <taxon>Tracheophyta</taxon>
        <taxon>Spermatophyta</taxon>
        <taxon>Magnoliopsida</taxon>
        <taxon>eudicotyledons</taxon>
        <taxon>Gunneridae</taxon>
        <taxon>Pentapetalae</taxon>
        <taxon>rosids</taxon>
        <taxon>Vitales</taxon>
        <taxon>Vitaceae</taxon>
        <taxon>Viteae</taxon>
        <taxon>Vitis</taxon>
    </lineage>
</organism>
<feature type="compositionally biased region" description="Basic and acidic residues" evidence="1">
    <location>
        <begin position="134"/>
        <end position="145"/>
    </location>
</feature>
<comment type="caution">
    <text evidence="3">The sequence shown here is derived from an EMBL/GenBank/DDBJ whole genome shotgun (WGS) entry which is preliminary data.</text>
</comment>
<gene>
    <name evidence="3" type="ORF">CK203_058793</name>
</gene>
<proteinExistence type="predicted"/>
<evidence type="ECO:0000259" key="2">
    <source>
        <dbReference type="Pfam" id="PF22936"/>
    </source>
</evidence>
<dbReference type="Proteomes" id="UP000288805">
    <property type="component" value="Unassembled WGS sequence"/>
</dbReference>
<evidence type="ECO:0000313" key="3">
    <source>
        <dbReference type="EMBL" id="RVW71219.1"/>
    </source>
</evidence>
<dbReference type="PANTHER" id="PTHR35317">
    <property type="entry name" value="OS04G0629600 PROTEIN"/>
    <property type="match status" value="1"/>
</dbReference>
<evidence type="ECO:0000256" key="1">
    <source>
        <dbReference type="SAM" id="MobiDB-lite"/>
    </source>
</evidence>
<dbReference type="PANTHER" id="PTHR35317:SF35">
    <property type="entry name" value="DUF4219 DOMAIN-CONTAINING PROTEIN"/>
    <property type="match status" value="1"/>
</dbReference>
<accession>A0A438GG92</accession>
<sequence>MDAKALLFIQQGVGDNIFPRIMRTSKAKEAWDILQQEFQGDKGTRSVKLQALRRELENMKMKENETLNEFSSRFMELVNQMKSYGEEISDKRIVEKLLISLPDKFDPIVAVIKETKYLSLLNVQELFGNVERKPISNENRSDSSRGGRTGRGRARGRDGRGRGRFNYGRKFTNEEGSSFSKFKNNQQASCAEEKEADENMFYACQSAAEQKNNVWSLDSGCTNHMTGNKNIFLDMDTTINSQVKMGNGDLVNVKGKGTVGIQTKVLRAKFVECGTTSRAWV</sequence>
<reference evidence="3 4" key="1">
    <citation type="journal article" date="2018" name="PLoS Genet.">
        <title>Population sequencing reveals clonal diversity and ancestral inbreeding in the grapevine cultivar Chardonnay.</title>
        <authorList>
            <person name="Roach M.J."/>
            <person name="Johnson D.L."/>
            <person name="Bohlmann J."/>
            <person name="van Vuuren H.J."/>
            <person name="Jones S.J."/>
            <person name="Pretorius I.S."/>
            <person name="Schmidt S.A."/>
            <person name="Borneman A.R."/>
        </authorList>
    </citation>
    <scope>NUCLEOTIDE SEQUENCE [LARGE SCALE GENOMIC DNA]</scope>
    <source>
        <strain evidence="4">cv. Chardonnay</strain>
        <tissue evidence="3">Leaf</tissue>
    </source>
</reference>
<feature type="region of interest" description="Disordered" evidence="1">
    <location>
        <begin position="134"/>
        <end position="180"/>
    </location>
</feature>
<dbReference type="EMBL" id="QGNW01000443">
    <property type="protein sequence ID" value="RVW71219.1"/>
    <property type="molecule type" value="Genomic_DNA"/>
</dbReference>
<dbReference type="Pfam" id="PF22936">
    <property type="entry name" value="Pol_BBD"/>
    <property type="match status" value="1"/>
</dbReference>
<name>A0A438GG92_VITVI</name>
<dbReference type="Pfam" id="PF14223">
    <property type="entry name" value="Retrotran_gag_2"/>
    <property type="match status" value="1"/>
</dbReference>
<protein>
    <recommendedName>
        <fullName evidence="2">Retrovirus-related Pol polyprotein from transposon TNT 1-94-like beta-barrel domain-containing protein</fullName>
    </recommendedName>
</protein>
<dbReference type="AlphaFoldDB" id="A0A438GG92"/>
<dbReference type="InterPro" id="IPR054722">
    <property type="entry name" value="PolX-like_BBD"/>
</dbReference>
<evidence type="ECO:0000313" key="4">
    <source>
        <dbReference type="Proteomes" id="UP000288805"/>
    </source>
</evidence>
<feature type="domain" description="Retrovirus-related Pol polyprotein from transposon TNT 1-94-like beta-barrel" evidence="2">
    <location>
        <begin position="215"/>
        <end position="264"/>
    </location>
</feature>